<feature type="transmembrane region" description="Helical" evidence="6">
    <location>
        <begin position="109"/>
        <end position="127"/>
    </location>
</feature>
<evidence type="ECO:0000256" key="3">
    <source>
        <dbReference type="ARBA" id="ARBA00022692"/>
    </source>
</evidence>
<dbReference type="InterPro" id="IPR050833">
    <property type="entry name" value="Poly_Biosynth_Transport"/>
</dbReference>
<evidence type="ECO:0000256" key="5">
    <source>
        <dbReference type="ARBA" id="ARBA00023136"/>
    </source>
</evidence>
<feature type="transmembrane region" description="Helical" evidence="6">
    <location>
        <begin position="179"/>
        <end position="206"/>
    </location>
</feature>
<keyword evidence="3 6" id="KW-0812">Transmembrane</keyword>
<protein>
    <recommendedName>
        <fullName evidence="8">Polysaccharide biosynthesis protein C-terminal domain-containing protein</fullName>
    </recommendedName>
</protein>
<dbReference type="EMBL" id="UINC01167008">
    <property type="protein sequence ID" value="SVD69268.1"/>
    <property type="molecule type" value="Genomic_DNA"/>
</dbReference>
<comment type="subcellular location">
    <subcellularLocation>
        <location evidence="1">Cell membrane</location>
        <topology evidence="1">Multi-pass membrane protein</topology>
    </subcellularLocation>
</comment>
<dbReference type="AlphaFoldDB" id="A0A382XFZ8"/>
<evidence type="ECO:0000256" key="6">
    <source>
        <dbReference type="SAM" id="Phobius"/>
    </source>
</evidence>
<sequence length="270" mass="30171">MEEIRRLMATFRRIFFSLIILWLVLVAALSIVQAGDSQFYERWKVSNAVSVWLTLAVGLVSLLLPTARGILMGRQDFKNLGWSIVIDGVGRFAAVMAAMFLGYQAAGGMAAVLIGLLCSLALSFYCIRDLPWRDNETLNWMPWLKQALPLAIGPGVLVIMFSADVLFVQETFPDTQTHFYMPVATVGLALFMFVTPMGTVMFPKLVSSHAEGKSNVALRYAFTGTFILGSLAFIILLLIPKLPLWIIYFKSPIYWQSSPLIPWYIASLFP</sequence>
<reference evidence="7" key="1">
    <citation type="submission" date="2018-05" db="EMBL/GenBank/DDBJ databases">
        <authorList>
            <person name="Lanie J.A."/>
            <person name="Ng W.-L."/>
            <person name="Kazmierczak K.M."/>
            <person name="Andrzejewski T.M."/>
            <person name="Davidsen T.M."/>
            <person name="Wayne K.J."/>
            <person name="Tettelin H."/>
            <person name="Glass J.I."/>
            <person name="Rusch D."/>
            <person name="Podicherti R."/>
            <person name="Tsui H.-C.T."/>
            <person name="Winkler M.E."/>
        </authorList>
    </citation>
    <scope>NUCLEOTIDE SEQUENCE</scope>
</reference>
<feature type="transmembrane region" description="Helical" evidence="6">
    <location>
        <begin position="147"/>
        <end position="167"/>
    </location>
</feature>
<feature type="transmembrane region" description="Helical" evidence="6">
    <location>
        <begin position="50"/>
        <end position="67"/>
    </location>
</feature>
<accession>A0A382XFZ8</accession>
<keyword evidence="5 6" id="KW-0472">Membrane</keyword>
<keyword evidence="4 6" id="KW-1133">Transmembrane helix</keyword>
<feature type="transmembrane region" description="Helical" evidence="6">
    <location>
        <begin position="218"/>
        <end position="239"/>
    </location>
</feature>
<proteinExistence type="predicted"/>
<dbReference type="GO" id="GO:0005886">
    <property type="term" value="C:plasma membrane"/>
    <property type="evidence" value="ECO:0007669"/>
    <property type="project" value="UniProtKB-SubCell"/>
</dbReference>
<feature type="transmembrane region" description="Helical" evidence="6">
    <location>
        <begin position="79"/>
        <end position="103"/>
    </location>
</feature>
<evidence type="ECO:0000256" key="4">
    <source>
        <dbReference type="ARBA" id="ARBA00022989"/>
    </source>
</evidence>
<organism evidence="7">
    <name type="scientific">marine metagenome</name>
    <dbReference type="NCBI Taxonomy" id="408172"/>
    <lineage>
        <taxon>unclassified sequences</taxon>
        <taxon>metagenomes</taxon>
        <taxon>ecological metagenomes</taxon>
    </lineage>
</organism>
<evidence type="ECO:0000256" key="1">
    <source>
        <dbReference type="ARBA" id="ARBA00004651"/>
    </source>
</evidence>
<evidence type="ECO:0008006" key="8">
    <source>
        <dbReference type="Google" id="ProtNLM"/>
    </source>
</evidence>
<keyword evidence="2" id="KW-1003">Cell membrane</keyword>
<evidence type="ECO:0000313" key="7">
    <source>
        <dbReference type="EMBL" id="SVD69268.1"/>
    </source>
</evidence>
<dbReference type="PANTHER" id="PTHR30250:SF11">
    <property type="entry name" value="O-ANTIGEN TRANSPORTER-RELATED"/>
    <property type="match status" value="1"/>
</dbReference>
<gene>
    <name evidence="7" type="ORF">METZ01_LOCUS422122</name>
</gene>
<name>A0A382XFZ8_9ZZZZ</name>
<feature type="non-terminal residue" evidence="7">
    <location>
        <position position="270"/>
    </location>
</feature>
<dbReference type="PANTHER" id="PTHR30250">
    <property type="entry name" value="PST FAMILY PREDICTED COLANIC ACID TRANSPORTER"/>
    <property type="match status" value="1"/>
</dbReference>
<evidence type="ECO:0000256" key="2">
    <source>
        <dbReference type="ARBA" id="ARBA00022475"/>
    </source>
</evidence>